<dbReference type="GO" id="GO:0043130">
    <property type="term" value="F:ubiquitin binding"/>
    <property type="evidence" value="ECO:0007669"/>
    <property type="project" value="UniProtKB-UniRule"/>
</dbReference>
<dbReference type="Gene3D" id="1.10.10.540">
    <property type="entry name" value="XPC-binding domain"/>
    <property type="match status" value="1"/>
</dbReference>
<keyword evidence="4 5" id="KW-0539">Nucleus</keyword>
<dbReference type="CDD" id="cd14378">
    <property type="entry name" value="UBA1_Rhp23p_like"/>
    <property type="match status" value="1"/>
</dbReference>
<dbReference type="FunFam" id="1.10.8.10:FF:000002">
    <property type="entry name" value="UV excision repair protein RAD23 homolog"/>
    <property type="match status" value="1"/>
</dbReference>
<evidence type="ECO:0000259" key="7">
    <source>
        <dbReference type="PROSITE" id="PS50030"/>
    </source>
</evidence>
<feature type="domain" description="Ubiquitin-like" evidence="8">
    <location>
        <begin position="1"/>
        <end position="75"/>
    </location>
</feature>
<evidence type="ECO:0000259" key="8">
    <source>
        <dbReference type="PROSITE" id="PS50053"/>
    </source>
</evidence>
<evidence type="ECO:0000256" key="6">
    <source>
        <dbReference type="SAM" id="MobiDB-lite"/>
    </source>
</evidence>
<dbReference type="Gene3D" id="3.10.20.90">
    <property type="entry name" value="Phosphatidylinositol 3-kinase Catalytic Subunit, Chain A, domain 1"/>
    <property type="match status" value="1"/>
</dbReference>
<dbReference type="SUPFAM" id="SSF54236">
    <property type="entry name" value="Ubiquitin-like"/>
    <property type="match status" value="1"/>
</dbReference>
<dbReference type="SMART" id="SM00165">
    <property type="entry name" value="UBA"/>
    <property type="match status" value="2"/>
</dbReference>
<dbReference type="OrthoDB" id="419317at2759"/>
<name>A0A1E3PEU8_9ASCO</name>
<proteinExistence type="inferred from homology"/>
<comment type="subcellular location">
    <subcellularLocation>
        <location evidence="5">Nucleus</location>
    </subcellularLocation>
    <subcellularLocation>
        <location evidence="5">Cytoplasm</location>
    </subcellularLocation>
</comment>
<accession>A0A1E3PEU8</accession>
<dbReference type="InterPro" id="IPR015360">
    <property type="entry name" value="XPC-bd"/>
</dbReference>
<gene>
    <name evidence="9" type="ORF">NADFUDRAFT_53141</name>
</gene>
<dbReference type="PANTHER" id="PTHR10621:SF0">
    <property type="entry name" value="UV EXCISION REPAIR PROTEIN RAD23"/>
    <property type="match status" value="1"/>
</dbReference>
<keyword evidence="10" id="KW-1185">Reference proteome</keyword>
<dbReference type="InterPro" id="IPR036353">
    <property type="entry name" value="XPC-bd_sf"/>
</dbReference>
<dbReference type="GO" id="GO:0031593">
    <property type="term" value="F:polyubiquitin modification-dependent protein binding"/>
    <property type="evidence" value="ECO:0007669"/>
    <property type="project" value="UniProtKB-UniRule"/>
</dbReference>
<comment type="function">
    <text evidence="5">Multiubiquitin chain receptor involved in modulation of proteasomal degradation. Involved in nucleotide excision repair.</text>
</comment>
<dbReference type="PROSITE" id="PS50053">
    <property type="entry name" value="UBIQUITIN_2"/>
    <property type="match status" value="1"/>
</dbReference>
<evidence type="ECO:0000256" key="5">
    <source>
        <dbReference type="RuleBase" id="RU367049"/>
    </source>
</evidence>
<dbReference type="PANTHER" id="PTHR10621">
    <property type="entry name" value="UV EXCISION REPAIR PROTEIN RAD23"/>
    <property type="match status" value="1"/>
</dbReference>
<dbReference type="InterPro" id="IPR015940">
    <property type="entry name" value="UBA"/>
</dbReference>
<dbReference type="Pfam" id="PF00240">
    <property type="entry name" value="ubiquitin"/>
    <property type="match status" value="1"/>
</dbReference>
<organism evidence="9 10">
    <name type="scientific">Nadsonia fulvescens var. elongata DSM 6958</name>
    <dbReference type="NCBI Taxonomy" id="857566"/>
    <lineage>
        <taxon>Eukaryota</taxon>
        <taxon>Fungi</taxon>
        <taxon>Dikarya</taxon>
        <taxon>Ascomycota</taxon>
        <taxon>Saccharomycotina</taxon>
        <taxon>Dipodascomycetes</taxon>
        <taxon>Dipodascales</taxon>
        <taxon>Dipodascales incertae sedis</taxon>
        <taxon>Nadsonia</taxon>
    </lineage>
</organism>
<dbReference type="PROSITE" id="PS50030">
    <property type="entry name" value="UBA"/>
    <property type="match status" value="2"/>
</dbReference>
<evidence type="ECO:0000256" key="2">
    <source>
        <dbReference type="ARBA" id="ARBA00022763"/>
    </source>
</evidence>
<protein>
    <recommendedName>
        <fullName evidence="5">UV excision repair protein RAD23</fullName>
    </recommendedName>
</protein>
<feature type="domain" description="UBA" evidence="7">
    <location>
        <begin position="155"/>
        <end position="195"/>
    </location>
</feature>
<dbReference type="GO" id="GO:0005654">
    <property type="term" value="C:nucleoplasm"/>
    <property type="evidence" value="ECO:0007669"/>
    <property type="project" value="TreeGrafter"/>
</dbReference>
<dbReference type="SUPFAM" id="SSF46934">
    <property type="entry name" value="UBA-like"/>
    <property type="match status" value="2"/>
</dbReference>
<keyword evidence="3 5" id="KW-0234">DNA repair</keyword>
<dbReference type="Pfam" id="PF00627">
    <property type="entry name" value="UBA"/>
    <property type="match status" value="2"/>
</dbReference>
<dbReference type="FunFam" id="1.10.8.10:FF:000003">
    <property type="entry name" value="UV excision repair protein RAD23 homolog"/>
    <property type="match status" value="1"/>
</dbReference>
<dbReference type="InterPro" id="IPR006636">
    <property type="entry name" value="STI1_HS-bd"/>
</dbReference>
<dbReference type="GO" id="GO:0043161">
    <property type="term" value="P:proteasome-mediated ubiquitin-dependent protein catabolic process"/>
    <property type="evidence" value="ECO:0007669"/>
    <property type="project" value="UniProtKB-UniRule"/>
</dbReference>
<dbReference type="Proteomes" id="UP000095009">
    <property type="component" value="Unassembled WGS sequence"/>
</dbReference>
<feature type="domain" description="UBA" evidence="7">
    <location>
        <begin position="370"/>
        <end position="411"/>
    </location>
</feature>
<dbReference type="NCBIfam" id="TIGR00601">
    <property type="entry name" value="rad23"/>
    <property type="match status" value="1"/>
</dbReference>
<dbReference type="GO" id="GO:0005829">
    <property type="term" value="C:cytosol"/>
    <property type="evidence" value="ECO:0007669"/>
    <property type="project" value="TreeGrafter"/>
</dbReference>
<dbReference type="InterPro" id="IPR009060">
    <property type="entry name" value="UBA-like_sf"/>
</dbReference>
<dbReference type="EMBL" id="KV454414">
    <property type="protein sequence ID" value="ODQ63472.1"/>
    <property type="molecule type" value="Genomic_DNA"/>
</dbReference>
<feature type="compositionally biased region" description="Polar residues" evidence="6">
    <location>
        <begin position="197"/>
        <end position="207"/>
    </location>
</feature>
<evidence type="ECO:0000256" key="4">
    <source>
        <dbReference type="ARBA" id="ARBA00023242"/>
    </source>
</evidence>
<dbReference type="InterPro" id="IPR029071">
    <property type="entry name" value="Ubiquitin-like_domsf"/>
</dbReference>
<sequence length="415" mass="44025">MKLTFKNLKQQKWVIEVEPTDTVLDVKTKNTGPDGKTPLAPADQKLIYSGKILQDDKTVESYNIKEKDFIVCMITAAKKKPVVTPSVSDSPAVASPAAVSPPATVTPSTATTDATVPEPASISSSTTLTTETATTATPAATNNSGSGADAFATGSQRDTAITNMVEMGYPRDQVDRAMRAAFNNPDRAVEYLLTGIPAQSENANNNGQDEDGDQSMGEDDDVVDGPGALAASLAGQDVEVIDEAALAAESSDDDNETGPIDLFAAAASHQGASTTSTTELAVEAGDNADLGELEFLRSNPQFQQVRELVQQNPNLMEPILQQLVSQNPQLGALINSNPDGFIRLLTEGLTETDFNDDEQLPPGAQQLTITVEENDAIDRLVALGFDKTTAAQAYFACDKNEELAANFLFENSFDD</sequence>
<dbReference type="Gene3D" id="1.10.8.10">
    <property type="entry name" value="DNA helicase RuvA subunit, C-terminal domain"/>
    <property type="match status" value="2"/>
</dbReference>
<dbReference type="CDD" id="cd14281">
    <property type="entry name" value="UBA2_Rad23_like"/>
    <property type="match status" value="1"/>
</dbReference>
<keyword evidence="2 5" id="KW-0227">DNA damage</keyword>
<dbReference type="STRING" id="857566.A0A1E3PEU8"/>
<feature type="region of interest" description="Disordered" evidence="6">
    <location>
        <begin position="196"/>
        <end position="226"/>
    </location>
</feature>
<evidence type="ECO:0000313" key="9">
    <source>
        <dbReference type="EMBL" id="ODQ63472.1"/>
    </source>
</evidence>
<dbReference type="GO" id="GO:0070628">
    <property type="term" value="F:proteasome binding"/>
    <property type="evidence" value="ECO:0007669"/>
    <property type="project" value="TreeGrafter"/>
</dbReference>
<dbReference type="GO" id="GO:0003684">
    <property type="term" value="F:damaged DNA binding"/>
    <property type="evidence" value="ECO:0007669"/>
    <property type="project" value="UniProtKB-UniRule"/>
</dbReference>
<dbReference type="SMART" id="SM00727">
    <property type="entry name" value="STI1"/>
    <property type="match status" value="1"/>
</dbReference>
<evidence type="ECO:0000256" key="1">
    <source>
        <dbReference type="ARBA" id="ARBA00022737"/>
    </source>
</evidence>
<dbReference type="FunFam" id="3.10.20.90:FF:000254">
    <property type="entry name" value="UV excision repair protein Rad23"/>
    <property type="match status" value="1"/>
</dbReference>
<dbReference type="PRINTS" id="PR01839">
    <property type="entry name" value="RAD23PROTEIN"/>
</dbReference>
<evidence type="ECO:0000256" key="3">
    <source>
        <dbReference type="ARBA" id="ARBA00023204"/>
    </source>
</evidence>
<dbReference type="SMART" id="SM00213">
    <property type="entry name" value="UBQ"/>
    <property type="match status" value="1"/>
</dbReference>
<keyword evidence="5" id="KW-0963">Cytoplasm</keyword>
<dbReference type="AlphaFoldDB" id="A0A1E3PEU8"/>
<dbReference type="SUPFAM" id="SSF101238">
    <property type="entry name" value="XPC-binding domain"/>
    <property type="match status" value="1"/>
</dbReference>
<dbReference type="InterPro" id="IPR000626">
    <property type="entry name" value="Ubiquitin-like_dom"/>
</dbReference>
<feature type="region of interest" description="Disordered" evidence="6">
    <location>
        <begin position="83"/>
        <end position="155"/>
    </location>
</feature>
<feature type="compositionally biased region" description="Acidic residues" evidence="6">
    <location>
        <begin position="208"/>
        <end position="223"/>
    </location>
</feature>
<evidence type="ECO:0000313" key="10">
    <source>
        <dbReference type="Proteomes" id="UP000095009"/>
    </source>
</evidence>
<feature type="compositionally biased region" description="Low complexity" evidence="6">
    <location>
        <begin position="83"/>
        <end position="141"/>
    </location>
</feature>
<dbReference type="GO" id="GO:0006289">
    <property type="term" value="P:nucleotide-excision repair"/>
    <property type="evidence" value="ECO:0007669"/>
    <property type="project" value="UniProtKB-UniRule"/>
</dbReference>
<keyword evidence="1" id="KW-0677">Repeat</keyword>
<dbReference type="CDD" id="cd01805">
    <property type="entry name" value="Ubl_Rad23"/>
    <property type="match status" value="1"/>
</dbReference>
<dbReference type="Pfam" id="PF09280">
    <property type="entry name" value="XPC-binding"/>
    <property type="match status" value="1"/>
</dbReference>
<dbReference type="InterPro" id="IPR004806">
    <property type="entry name" value="Rad23"/>
</dbReference>
<comment type="similarity">
    <text evidence="5">Belongs to the RAD23 family.</text>
</comment>
<reference evidence="9 10" key="1">
    <citation type="journal article" date="2016" name="Proc. Natl. Acad. Sci. U.S.A.">
        <title>Comparative genomics of biotechnologically important yeasts.</title>
        <authorList>
            <person name="Riley R."/>
            <person name="Haridas S."/>
            <person name="Wolfe K.H."/>
            <person name="Lopes M.R."/>
            <person name="Hittinger C.T."/>
            <person name="Goeker M."/>
            <person name="Salamov A.A."/>
            <person name="Wisecaver J.H."/>
            <person name="Long T.M."/>
            <person name="Calvey C.H."/>
            <person name="Aerts A.L."/>
            <person name="Barry K.W."/>
            <person name="Choi C."/>
            <person name="Clum A."/>
            <person name="Coughlan A.Y."/>
            <person name="Deshpande S."/>
            <person name="Douglass A.P."/>
            <person name="Hanson S.J."/>
            <person name="Klenk H.-P."/>
            <person name="LaButti K.M."/>
            <person name="Lapidus A."/>
            <person name="Lindquist E.A."/>
            <person name="Lipzen A.M."/>
            <person name="Meier-Kolthoff J.P."/>
            <person name="Ohm R.A."/>
            <person name="Otillar R.P."/>
            <person name="Pangilinan J.L."/>
            <person name="Peng Y."/>
            <person name="Rokas A."/>
            <person name="Rosa C.A."/>
            <person name="Scheuner C."/>
            <person name="Sibirny A.A."/>
            <person name="Slot J.C."/>
            <person name="Stielow J.B."/>
            <person name="Sun H."/>
            <person name="Kurtzman C.P."/>
            <person name="Blackwell M."/>
            <person name="Grigoriev I.V."/>
            <person name="Jeffries T.W."/>
        </authorList>
    </citation>
    <scope>NUCLEOTIDE SEQUENCE [LARGE SCALE GENOMIC DNA]</scope>
    <source>
        <strain evidence="9 10">DSM 6958</strain>
    </source>
</reference>